<evidence type="ECO:0000313" key="8">
    <source>
        <dbReference type="EMBL" id="OZI57154.1"/>
    </source>
</evidence>
<dbReference type="Pfam" id="PF07690">
    <property type="entry name" value="MFS_1"/>
    <property type="match status" value="1"/>
</dbReference>
<evidence type="ECO:0000256" key="2">
    <source>
        <dbReference type="ARBA" id="ARBA00022475"/>
    </source>
</evidence>
<keyword evidence="5 6" id="KW-0472">Membrane</keyword>
<dbReference type="EMBL" id="NEVR01000006">
    <property type="protein sequence ID" value="OZI57154.1"/>
    <property type="molecule type" value="Genomic_DNA"/>
</dbReference>
<evidence type="ECO:0000256" key="4">
    <source>
        <dbReference type="ARBA" id="ARBA00022989"/>
    </source>
</evidence>
<organism evidence="8 9">
    <name type="scientific">Bordetella genomosp. 1</name>
    <dbReference type="NCBI Taxonomy" id="1395607"/>
    <lineage>
        <taxon>Bacteria</taxon>
        <taxon>Pseudomonadati</taxon>
        <taxon>Pseudomonadota</taxon>
        <taxon>Betaproteobacteria</taxon>
        <taxon>Burkholderiales</taxon>
        <taxon>Alcaligenaceae</taxon>
        <taxon>Bordetella</taxon>
    </lineage>
</organism>
<comment type="subcellular location">
    <subcellularLocation>
        <location evidence="1">Cell membrane</location>
        <topology evidence="1">Multi-pass membrane protein</topology>
    </subcellularLocation>
</comment>
<accession>A0ABX4ETQ1</accession>
<feature type="transmembrane region" description="Helical" evidence="6">
    <location>
        <begin position="7"/>
        <end position="30"/>
    </location>
</feature>
<evidence type="ECO:0000256" key="6">
    <source>
        <dbReference type="SAM" id="Phobius"/>
    </source>
</evidence>
<feature type="transmembrane region" description="Helical" evidence="6">
    <location>
        <begin position="233"/>
        <end position="254"/>
    </location>
</feature>
<protein>
    <submittedName>
        <fullName evidence="8">MFS transporter</fullName>
    </submittedName>
</protein>
<evidence type="ECO:0000256" key="3">
    <source>
        <dbReference type="ARBA" id="ARBA00022692"/>
    </source>
</evidence>
<dbReference type="InterPro" id="IPR036259">
    <property type="entry name" value="MFS_trans_sf"/>
</dbReference>
<dbReference type="Gene3D" id="1.20.1250.20">
    <property type="entry name" value="MFS general substrate transporter like domains"/>
    <property type="match status" value="1"/>
</dbReference>
<sequence>MSAGWRLGAVGFGLIAVCYGLARFAFGLFLPRINADLQLSASLGALMSGGAFLGYCLAIGAGAALTERMGPRFVAVAAAGVAAAGMLGIALAPAPGWLAAAVLLAGSSTGLASPPLAAAVALAVPAGRQDAVNTLINAGTGAGVLLSGPAALALGSDWRLAFGGFAALAVLVALATFRVVPRGGRSAHAAAAALWPLNGALKRLVAAAFLCGASSTALWSFGSQLVALRLDWGGAGAGLLWMVIGAAGVAGAGAGRLIGRVGMARVHVAFLAAMAAGIALVGQTGATPAWTLAGAALFGVAYIMLTGVYLVWGVGALPQRPAAGLMVGFLALAVGQTAGAPLFGLLMTRLSAGHAVAAFAALALAAACVRTAPVRQRSL</sequence>
<comment type="caution">
    <text evidence="8">The sequence shown here is derived from an EMBL/GenBank/DDBJ whole genome shotgun (WGS) entry which is preliminary data.</text>
</comment>
<evidence type="ECO:0000256" key="5">
    <source>
        <dbReference type="ARBA" id="ARBA00023136"/>
    </source>
</evidence>
<feature type="transmembrane region" description="Helical" evidence="6">
    <location>
        <begin position="324"/>
        <end position="346"/>
    </location>
</feature>
<feature type="transmembrane region" description="Helical" evidence="6">
    <location>
        <begin position="160"/>
        <end position="180"/>
    </location>
</feature>
<feature type="transmembrane region" description="Helical" evidence="6">
    <location>
        <begin position="98"/>
        <end position="123"/>
    </location>
</feature>
<feature type="transmembrane region" description="Helical" evidence="6">
    <location>
        <begin position="352"/>
        <end position="372"/>
    </location>
</feature>
<feature type="transmembrane region" description="Helical" evidence="6">
    <location>
        <begin position="292"/>
        <end position="312"/>
    </location>
</feature>
<feature type="transmembrane region" description="Helical" evidence="6">
    <location>
        <begin position="42"/>
        <end position="66"/>
    </location>
</feature>
<feature type="transmembrane region" description="Helical" evidence="6">
    <location>
        <begin position="266"/>
        <end position="286"/>
    </location>
</feature>
<gene>
    <name evidence="8" type="ORF">CAL27_23190</name>
</gene>
<feature type="transmembrane region" description="Helical" evidence="6">
    <location>
        <begin position="135"/>
        <end position="154"/>
    </location>
</feature>
<dbReference type="RefSeq" id="WP_094832927.1">
    <property type="nucleotide sequence ID" value="NZ_NEVR01000006.1"/>
</dbReference>
<dbReference type="PROSITE" id="PS50850">
    <property type="entry name" value="MFS"/>
    <property type="match status" value="1"/>
</dbReference>
<name>A0ABX4ETQ1_9BORD</name>
<evidence type="ECO:0000256" key="1">
    <source>
        <dbReference type="ARBA" id="ARBA00004651"/>
    </source>
</evidence>
<feature type="transmembrane region" description="Helical" evidence="6">
    <location>
        <begin position="201"/>
        <end position="221"/>
    </location>
</feature>
<keyword evidence="4 6" id="KW-1133">Transmembrane helix</keyword>
<dbReference type="Proteomes" id="UP000216354">
    <property type="component" value="Unassembled WGS sequence"/>
</dbReference>
<reference evidence="8 9" key="1">
    <citation type="submission" date="2017-05" db="EMBL/GenBank/DDBJ databases">
        <title>Complete and WGS of Bordetella genogroups.</title>
        <authorList>
            <person name="Spilker T."/>
            <person name="Lipuma J."/>
        </authorList>
    </citation>
    <scope>NUCLEOTIDE SEQUENCE [LARGE SCALE GENOMIC DNA]</scope>
    <source>
        <strain evidence="8 9">AU9795</strain>
    </source>
</reference>
<dbReference type="InterPro" id="IPR050189">
    <property type="entry name" value="MFS_Efflux_Transporters"/>
</dbReference>
<keyword evidence="9" id="KW-1185">Reference proteome</keyword>
<evidence type="ECO:0000259" key="7">
    <source>
        <dbReference type="PROSITE" id="PS50850"/>
    </source>
</evidence>
<dbReference type="InterPro" id="IPR011701">
    <property type="entry name" value="MFS"/>
</dbReference>
<feature type="domain" description="Major facilitator superfamily (MFS) profile" evidence="7">
    <location>
        <begin position="1"/>
        <end position="378"/>
    </location>
</feature>
<evidence type="ECO:0000313" key="9">
    <source>
        <dbReference type="Proteomes" id="UP000216354"/>
    </source>
</evidence>
<keyword evidence="2" id="KW-1003">Cell membrane</keyword>
<dbReference type="PANTHER" id="PTHR43124:SF3">
    <property type="entry name" value="CHLORAMPHENICOL EFFLUX PUMP RV0191"/>
    <property type="match status" value="1"/>
</dbReference>
<feature type="transmembrane region" description="Helical" evidence="6">
    <location>
        <begin position="73"/>
        <end position="92"/>
    </location>
</feature>
<keyword evidence="3 6" id="KW-0812">Transmembrane</keyword>
<dbReference type="InterPro" id="IPR020846">
    <property type="entry name" value="MFS_dom"/>
</dbReference>
<dbReference type="PANTHER" id="PTHR43124">
    <property type="entry name" value="PURINE EFFLUX PUMP PBUE"/>
    <property type="match status" value="1"/>
</dbReference>
<proteinExistence type="predicted"/>
<dbReference type="SUPFAM" id="SSF103473">
    <property type="entry name" value="MFS general substrate transporter"/>
    <property type="match status" value="1"/>
</dbReference>